<dbReference type="AlphaFoldDB" id="A0A974SIB4"/>
<dbReference type="SUPFAM" id="SSF53850">
    <property type="entry name" value="Periplasmic binding protein-like II"/>
    <property type="match status" value="1"/>
</dbReference>
<evidence type="ECO:0000256" key="3">
    <source>
        <dbReference type="ARBA" id="ARBA00022475"/>
    </source>
</evidence>
<reference evidence="6 7" key="1">
    <citation type="submission" date="2020-10" db="EMBL/GenBank/DDBJ databases">
        <title>Degradation of 1,4-Dioxane by Xanthobacter sp. YN2, via a Novel Group-2 Soluble Di-Iron Monooxygenase.</title>
        <authorList>
            <person name="Ma F."/>
            <person name="Wang Y."/>
            <person name="Yang J."/>
            <person name="Guo H."/>
            <person name="Su D."/>
            <person name="Yu L."/>
        </authorList>
    </citation>
    <scope>NUCLEOTIDE SEQUENCE [LARGE SCALE GENOMIC DNA]</scope>
    <source>
        <strain evidence="6 7">YN2</strain>
    </source>
</reference>
<evidence type="ECO:0000313" key="7">
    <source>
        <dbReference type="Proteomes" id="UP000596427"/>
    </source>
</evidence>
<dbReference type="EMBL" id="CP063362">
    <property type="protein sequence ID" value="QRG06520.1"/>
    <property type="molecule type" value="Genomic_DNA"/>
</dbReference>
<keyword evidence="2" id="KW-0813">Transport</keyword>
<protein>
    <submittedName>
        <fullName evidence="6">ABC transporter substrate-binding protein</fullName>
    </submittedName>
</protein>
<organism evidence="6 7">
    <name type="scientific">Xanthobacter dioxanivorans</name>
    <dbReference type="NCBI Taxonomy" id="2528964"/>
    <lineage>
        <taxon>Bacteria</taxon>
        <taxon>Pseudomonadati</taxon>
        <taxon>Pseudomonadota</taxon>
        <taxon>Alphaproteobacteria</taxon>
        <taxon>Hyphomicrobiales</taxon>
        <taxon>Xanthobacteraceae</taxon>
        <taxon>Xanthobacter</taxon>
    </lineage>
</organism>
<gene>
    <name evidence="6" type="ORF">EZH22_26915</name>
</gene>
<proteinExistence type="predicted"/>
<evidence type="ECO:0000256" key="1">
    <source>
        <dbReference type="ARBA" id="ARBA00004308"/>
    </source>
</evidence>
<comment type="subcellular location">
    <subcellularLocation>
        <location evidence="1">Endomembrane system</location>
    </subcellularLocation>
</comment>
<evidence type="ECO:0000313" key="6">
    <source>
        <dbReference type="EMBL" id="QRG06520.1"/>
    </source>
</evidence>
<evidence type="ECO:0000256" key="2">
    <source>
        <dbReference type="ARBA" id="ARBA00022448"/>
    </source>
</evidence>
<dbReference type="Gene3D" id="3.40.190.10">
    <property type="entry name" value="Periplasmic binding protein-like II"/>
    <property type="match status" value="2"/>
</dbReference>
<accession>A0A974SIB4</accession>
<keyword evidence="5" id="KW-0472">Membrane</keyword>
<dbReference type="Pfam" id="PF13379">
    <property type="entry name" value="NMT1_2"/>
    <property type="match status" value="1"/>
</dbReference>
<sequence>MRRLSMGFIPLTDAAVLIAAAERGFAMAEGIEIELHREVSWANIRDKVNVGLLDGAHMLGPLAIASSLGLGHVRVPLVVPFSLNLNGSAVTIDKHIYAAMGEVGEDLSTAPGAAQALGKVVRQRRAEGRDPLTFASVYAFSTHTYLLRHFLKGGGIDPDRDVRFVVVPPPFMAESLRGGLIHGFCVGSPWNSVAVDADVGRIAVLGAEIFGWVPEKVLGVHARFANAEPELLYRLVRALYAAAHWCEDATNHEDLARLLSEPRHLNLPADVIRRTLDGRLHSAPGGKLRSDPDYLVLSRDGANRPERDHALWMYAQIVAAGQGEFAADAAQEAMSVYRPDIFDQAVGPVPVKHPEPDCVATQFGEVFDAQAFLAGRTVA</sequence>
<dbReference type="PANTHER" id="PTHR30024">
    <property type="entry name" value="ALIPHATIC SULFONATES-BINDING PROTEIN-RELATED"/>
    <property type="match status" value="1"/>
</dbReference>
<evidence type="ECO:0000256" key="4">
    <source>
        <dbReference type="ARBA" id="ARBA00022519"/>
    </source>
</evidence>
<name>A0A974SIB4_9HYPH</name>
<dbReference type="InterPro" id="IPR044527">
    <property type="entry name" value="NrtA/CpmA_ABC-bd_dom"/>
</dbReference>
<dbReference type="GO" id="GO:0012505">
    <property type="term" value="C:endomembrane system"/>
    <property type="evidence" value="ECO:0007669"/>
    <property type="project" value="UniProtKB-SubCell"/>
</dbReference>
<dbReference type="KEGG" id="xdi:EZH22_26915"/>
<keyword evidence="3" id="KW-1003">Cell membrane</keyword>
<keyword evidence="7" id="KW-1185">Reference proteome</keyword>
<evidence type="ECO:0000256" key="5">
    <source>
        <dbReference type="ARBA" id="ARBA00023136"/>
    </source>
</evidence>
<dbReference type="Proteomes" id="UP000596427">
    <property type="component" value="Chromosome"/>
</dbReference>
<dbReference type="RefSeq" id="WP_203193427.1">
    <property type="nucleotide sequence ID" value="NZ_CP063362.1"/>
</dbReference>
<keyword evidence="4" id="KW-0997">Cell inner membrane</keyword>
<dbReference type="CDD" id="cd13553">
    <property type="entry name" value="PBP2_NrtA_CpmA_like"/>
    <property type="match status" value="1"/>
</dbReference>
<dbReference type="PANTHER" id="PTHR30024:SF43">
    <property type="entry name" value="BLL4572 PROTEIN"/>
    <property type="match status" value="1"/>
</dbReference>